<evidence type="ECO:0000259" key="2">
    <source>
        <dbReference type="Pfam" id="PF00582"/>
    </source>
</evidence>
<dbReference type="AlphaFoldDB" id="A0AAE9VRD6"/>
<gene>
    <name evidence="3" type="ORF">O6P33_05835</name>
</gene>
<proteinExistence type="inferred from homology"/>
<keyword evidence="4" id="KW-1185">Reference proteome</keyword>
<dbReference type="KEGG" id="dce:O6P33_05835"/>
<evidence type="ECO:0000313" key="4">
    <source>
        <dbReference type="Proteomes" id="UP001212189"/>
    </source>
</evidence>
<organism evidence="3 4">
    <name type="scientific">Denitrificimonas caeni</name>
    <dbReference type="NCBI Taxonomy" id="521720"/>
    <lineage>
        <taxon>Bacteria</taxon>
        <taxon>Pseudomonadati</taxon>
        <taxon>Pseudomonadota</taxon>
        <taxon>Gammaproteobacteria</taxon>
        <taxon>Pseudomonadales</taxon>
        <taxon>Pseudomonadaceae</taxon>
        <taxon>Denitrificimonas</taxon>
    </lineage>
</organism>
<dbReference type="PANTHER" id="PTHR46268">
    <property type="entry name" value="STRESS RESPONSE PROTEIN NHAX"/>
    <property type="match status" value="1"/>
</dbReference>
<protein>
    <submittedName>
        <fullName evidence="3">Universal stress protein</fullName>
    </submittedName>
</protein>
<dbReference type="Proteomes" id="UP001212189">
    <property type="component" value="Chromosome"/>
</dbReference>
<dbReference type="EMBL" id="CP114976">
    <property type="protein sequence ID" value="WBE26344.1"/>
    <property type="molecule type" value="Genomic_DNA"/>
</dbReference>
<dbReference type="PRINTS" id="PR01438">
    <property type="entry name" value="UNVRSLSTRESS"/>
</dbReference>
<dbReference type="Gene3D" id="3.40.50.12370">
    <property type="match status" value="1"/>
</dbReference>
<feature type="domain" description="UspA" evidence="2">
    <location>
        <begin position="206"/>
        <end position="284"/>
    </location>
</feature>
<reference evidence="3 4" key="1">
    <citation type="submission" date="2022-12" db="EMBL/GenBank/DDBJ databases">
        <title>Coexistence and Characterization of a Novel Tigecycline Resistance gene tet(X) variant and blaNDM-1 in a Pseudomonas caeni Isolate of Chicken Origin.</title>
        <authorList>
            <person name="Lu X."/>
            <person name="Zhang L."/>
            <person name="Li R."/>
            <person name="Wang Z."/>
        </authorList>
    </citation>
    <scope>NUCLEOTIDE SEQUENCE [LARGE SCALE GENOMIC DNA]</scope>
    <source>
        <strain evidence="3 4">CE14</strain>
    </source>
</reference>
<evidence type="ECO:0000313" key="3">
    <source>
        <dbReference type="EMBL" id="WBE26344.1"/>
    </source>
</evidence>
<sequence>MQKILACIDESTWSTSVEDAAIWAAKQLKSPLLFLHSIEKQVAIPDSRDFSGAIGLGSRSKLLTEIATLDQLRAKVALQLGKELLASAEQKAQESGCEHIETMQRHGEFVDTLLALENDARLVIIGHSGSSTGKKANVLGTHVENLLRRINTSVLITPHDFVTPSSFMLAYDGRATSERALQLILDSSLLQGLDCHLVAIKNKQDDLQEKLADAEQRLSSKGFSVTATFLEGDIFKQLLNYQQTHAIGMSVMGAFAGTRLRQFFVGSNTLKMLENSNLPVLVVK</sequence>
<dbReference type="InterPro" id="IPR006015">
    <property type="entry name" value="Universal_stress_UspA"/>
</dbReference>
<dbReference type="Pfam" id="PF00582">
    <property type="entry name" value="Usp"/>
    <property type="match status" value="2"/>
</dbReference>
<dbReference type="InterPro" id="IPR006016">
    <property type="entry name" value="UspA"/>
</dbReference>
<accession>A0AAE9VRD6</accession>
<name>A0AAE9VRD6_9GAMM</name>
<dbReference type="SUPFAM" id="SSF52402">
    <property type="entry name" value="Adenine nucleotide alpha hydrolases-like"/>
    <property type="match status" value="2"/>
</dbReference>
<comment type="similarity">
    <text evidence="1">Belongs to the universal stress protein A family.</text>
</comment>
<dbReference type="CDD" id="cd00293">
    <property type="entry name" value="USP-like"/>
    <property type="match status" value="2"/>
</dbReference>
<evidence type="ECO:0000256" key="1">
    <source>
        <dbReference type="ARBA" id="ARBA00008791"/>
    </source>
</evidence>
<dbReference type="RefSeq" id="WP_269819266.1">
    <property type="nucleotide sequence ID" value="NZ_CP114976.1"/>
</dbReference>
<dbReference type="PANTHER" id="PTHR46268:SF6">
    <property type="entry name" value="UNIVERSAL STRESS PROTEIN UP12"/>
    <property type="match status" value="1"/>
</dbReference>
<feature type="domain" description="UspA" evidence="2">
    <location>
        <begin position="1"/>
        <end position="158"/>
    </location>
</feature>